<comment type="caution">
    <text evidence="3">The sequence shown here is derived from an EMBL/GenBank/DDBJ whole genome shotgun (WGS) entry which is preliminary data.</text>
</comment>
<evidence type="ECO:0000256" key="1">
    <source>
        <dbReference type="PROSITE-ProRule" id="PRU00023"/>
    </source>
</evidence>
<feature type="region of interest" description="Disordered" evidence="2">
    <location>
        <begin position="530"/>
        <end position="550"/>
    </location>
</feature>
<dbReference type="PROSITE" id="PS50297">
    <property type="entry name" value="ANK_REP_REGION"/>
    <property type="match status" value="1"/>
</dbReference>
<dbReference type="Gene3D" id="1.25.40.20">
    <property type="entry name" value="Ankyrin repeat-containing domain"/>
    <property type="match status" value="1"/>
</dbReference>
<accession>A0A9P4UZT9</accession>
<organism evidence="3 4">
    <name type="scientific">Polyplosphaeria fusca</name>
    <dbReference type="NCBI Taxonomy" id="682080"/>
    <lineage>
        <taxon>Eukaryota</taxon>
        <taxon>Fungi</taxon>
        <taxon>Dikarya</taxon>
        <taxon>Ascomycota</taxon>
        <taxon>Pezizomycotina</taxon>
        <taxon>Dothideomycetes</taxon>
        <taxon>Pleosporomycetidae</taxon>
        <taxon>Pleosporales</taxon>
        <taxon>Tetraplosphaeriaceae</taxon>
        <taxon>Polyplosphaeria</taxon>
    </lineage>
</organism>
<dbReference type="Pfam" id="PF00023">
    <property type="entry name" value="Ank"/>
    <property type="match status" value="1"/>
</dbReference>
<evidence type="ECO:0000313" key="4">
    <source>
        <dbReference type="Proteomes" id="UP000799444"/>
    </source>
</evidence>
<feature type="repeat" description="ANK" evidence="1">
    <location>
        <begin position="65"/>
        <end position="97"/>
    </location>
</feature>
<reference evidence="3" key="1">
    <citation type="journal article" date="2020" name="Stud. Mycol.">
        <title>101 Dothideomycetes genomes: a test case for predicting lifestyles and emergence of pathogens.</title>
        <authorList>
            <person name="Haridas S."/>
            <person name="Albert R."/>
            <person name="Binder M."/>
            <person name="Bloem J."/>
            <person name="Labutti K."/>
            <person name="Salamov A."/>
            <person name="Andreopoulos B."/>
            <person name="Baker S."/>
            <person name="Barry K."/>
            <person name="Bills G."/>
            <person name="Bluhm B."/>
            <person name="Cannon C."/>
            <person name="Castanera R."/>
            <person name="Culley D."/>
            <person name="Daum C."/>
            <person name="Ezra D."/>
            <person name="Gonzalez J."/>
            <person name="Henrissat B."/>
            <person name="Kuo A."/>
            <person name="Liang C."/>
            <person name="Lipzen A."/>
            <person name="Lutzoni F."/>
            <person name="Magnuson J."/>
            <person name="Mondo S."/>
            <person name="Nolan M."/>
            <person name="Ohm R."/>
            <person name="Pangilinan J."/>
            <person name="Park H.-J."/>
            <person name="Ramirez L."/>
            <person name="Alfaro M."/>
            <person name="Sun H."/>
            <person name="Tritt A."/>
            <person name="Yoshinaga Y."/>
            <person name="Zwiers L.-H."/>
            <person name="Turgeon B."/>
            <person name="Goodwin S."/>
            <person name="Spatafora J."/>
            <person name="Crous P."/>
            <person name="Grigoriev I."/>
        </authorList>
    </citation>
    <scope>NUCLEOTIDE SEQUENCE</scope>
    <source>
        <strain evidence="3">CBS 125425</strain>
    </source>
</reference>
<feature type="region of interest" description="Disordered" evidence="2">
    <location>
        <begin position="1"/>
        <end position="26"/>
    </location>
</feature>
<feature type="compositionally biased region" description="Pro residues" evidence="2">
    <location>
        <begin position="1"/>
        <end position="16"/>
    </location>
</feature>
<dbReference type="AlphaFoldDB" id="A0A9P4UZT9"/>
<dbReference type="InterPro" id="IPR002110">
    <property type="entry name" value="Ankyrin_rpt"/>
</dbReference>
<proteinExistence type="predicted"/>
<feature type="compositionally biased region" description="Polar residues" evidence="2">
    <location>
        <begin position="438"/>
        <end position="469"/>
    </location>
</feature>
<feature type="region of interest" description="Disordered" evidence="2">
    <location>
        <begin position="160"/>
        <end position="180"/>
    </location>
</feature>
<dbReference type="InterPro" id="IPR036770">
    <property type="entry name" value="Ankyrin_rpt-contain_sf"/>
</dbReference>
<dbReference type="PROSITE" id="PS50088">
    <property type="entry name" value="ANK_REPEAT"/>
    <property type="match status" value="1"/>
</dbReference>
<feature type="compositionally biased region" description="Polar residues" evidence="2">
    <location>
        <begin position="479"/>
        <end position="495"/>
    </location>
</feature>
<dbReference type="EMBL" id="ML996171">
    <property type="protein sequence ID" value="KAF2732794.1"/>
    <property type="molecule type" value="Genomic_DNA"/>
</dbReference>
<dbReference type="SUPFAM" id="SSF48403">
    <property type="entry name" value="Ankyrin repeat"/>
    <property type="match status" value="1"/>
</dbReference>
<feature type="region of interest" description="Disordered" evidence="2">
    <location>
        <begin position="387"/>
        <end position="495"/>
    </location>
</feature>
<keyword evidence="1" id="KW-0040">ANK repeat</keyword>
<dbReference type="SMART" id="SM00248">
    <property type="entry name" value="ANK"/>
    <property type="match status" value="2"/>
</dbReference>
<dbReference type="Proteomes" id="UP000799444">
    <property type="component" value="Unassembled WGS sequence"/>
</dbReference>
<evidence type="ECO:0000256" key="2">
    <source>
        <dbReference type="SAM" id="MobiDB-lite"/>
    </source>
</evidence>
<feature type="compositionally biased region" description="Low complexity" evidence="2">
    <location>
        <begin position="533"/>
        <end position="547"/>
    </location>
</feature>
<protein>
    <submittedName>
        <fullName evidence="3">Uncharacterized protein</fullName>
    </submittedName>
</protein>
<evidence type="ECO:0000313" key="3">
    <source>
        <dbReference type="EMBL" id="KAF2732794.1"/>
    </source>
</evidence>
<name>A0A9P4UZT9_9PLEO</name>
<sequence>MANVPPNLPASTPPCPEEFHKALRTPGPGRLEVADSLLQRGADINGLYEIPIKYDKGGGPLRPREKFTPVYDAAKRGDIEALEWLIEKGADVHARIVTGMGIAISPFPTRNRETLSGLQGMRGSKKESIVQLAEKLYGKESEEEKKARLTMFDDIPYYHPKRTPLPQKKASPKGSGKRKKHLNLDLSTRTKVVCYWFDRTPGLASRPLAQLQPHDFSSSFISPLLSSHSMAEPVSAIAGLVVTGAKIGVTLNDLVQTLRDAPAAIRHVGSELYAVNAALCQIQAWFGDEKTRPKKNIQKDIRAIVAACQDTFNELEMSIEGLKPGAWSRVLWTTKEKHVLELSRRMESHKAALNLIITVVSGQTGARVEDRLDRMGYLLGHMVKNQKKMSKRVRAMESSDGSNQKSSPEAKPPSINPFLDANSNEEPVQQLADPPASRSITEESTSPTGASSPTKDNRPNVTLPTQRTYSGGHIHPAAAQSQLQDTRRMSISSQYTATDSEISGITDRTLSDLDVDAILRPASIYSLASTDTSSGYGSANSSSSSSSTKRRRMATLHEILNRKTQEPWSLFNFYVYMRDEMRSVDYLDCCTPLYAALSSTRE</sequence>
<dbReference type="OrthoDB" id="426293at2759"/>
<keyword evidence="4" id="KW-1185">Reference proteome</keyword>
<gene>
    <name evidence="3" type="ORF">EJ04DRAFT_525026</name>
</gene>